<dbReference type="Pfam" id="PF13175">
    <property type="entry name" value="AAA_15"/>
    <property type="match status" value="1"/>
</dbReference>
<accession>A0A5M8P3X8</accession>
<dbReference type="InterPro" id="IPR051396">
    <property type="entry name" value="Bact_Antivir_Def_Nuclease"/>
</dbReference>
<dbReference type="Proteomes" id="UP000324575">
    <property type="component" value="Unassembled WGS sequence"/>
</dbReference>
<dbReference type="SUPFAM" id="SSF52540">
    <property type="entry name" value="P-loop containing nucleoside triphosphate hydrolases"/>
    <property type="match status" value="1"/>
</dbReference>
<organism evidence="2 3">
    <name type="scientific">Candidatus Ordinivivax streblomastigis</name>
    <dbReference type="NCBI Taxonomy" id="2540710"/>
    <lineage>
        <taxon>Bacteria</taxon>
        <taxon>Pseudomonadati</taxon>
        <taxon>Bacteroidota</taxon>
        <taxon>Bacteroidia</taxon>
        <taxon>Bacteroidales</taxon>
        <taxon>Candidatus Ordinivivax</taxon>
    </lineage>
</organism>
<evidence type="ECO:0000259" key="1">
    <source>
        <dbReference type="Pfam" id="PF13175"/>
    </source>
</evidence>
<dbReference type="InterPro" id="IPR027417">
    <property type="entry name" value="P-loop_NTPase"/>
</dbReference>
<reference evidence="2 3" key="1">
    <citation type="submission" date="2019-03" db="EMBL/GenBank/DDBJ databases">
        <title>Single cell metagenomics reveals metabolic interactions within the superorganism composed of flagellate Streblomastix strix and complex community of Bacteroidetes bacteria on its surface.</title>
        <authorList>
            <person name="Treitli S.C."/>
            <person name="Kolisko M."/>
            <person name="Husnik F."/>
            <person name="Keeling P."/>
            <person name="Hampl V."/>
        </authorList>
    </citation>
    <scope>NUCLEOTIDE SEQUENCE [LARGE SCALE GENOMIC DNA]</scope>
    <source>
        <strain evidence="2">St1</strain>
    </source>
</reference>
<dbReference type="PANTHER" id="PTHR43581">
    <property type="entry name" value="ATP/GTP PHOSPHATASE"/>
    <property type="match status" value="1"/>
</dbReference>
<dbReference type="AlphaFoldDB" id="A0A5M8P3X8"/>
<dbReference type="EMBL" id="SNRX01000003">
    <property type="protein sequence ID" value="KAA6303088.1"/>
    <property type="molecule type" value="Genomic_DNA"/>
</dbReference>
<feature type="domain" description="Endonuclease GajA/Old nuclease/RecF-like AAA" evidence="1">
    <location>
        <begin position="232"/>
        <end position="340"/>
    </location>
</feature>
<proteinExistence type="predicted"/>
<name>A0A5M8P3X8_9BACT</name>
<comment type="caution">
    <text evidence="2">The sequence shown here is derived from an EMBL/GenBank/DDBJ whole genome shotgun (WGS) entry which is preliminary data.</text>
</comment>
<gene>
    <name evidence="2" type="ORF">EZS26_000691</name>
</gene>
<dbReference type="InterPro" id="IPR041685">
    <property type="entry name" value="AAA_GajA/Old/RecF-like"/>
</dbReference>
<dbReference type="Gene3D" id="3.40.50.300">
    <property type="entry name" value="P-loop containing nucleotide triphosphate hydrolases"/>
    <property type="match status" value="1"/>
</dbReference>
<evidence type="ECO:0000313" key="2">
    <source>
        <dbReference type="EMBL" id="KAA6303088.1"/>
    </source>
</evidence>
<dbReference type="PANTHER" id="PTHR43581:SF2">
    <property type="entry name" value="EXCINUCLEASE ATPASE SUBUNIT"/>
    <property type="match status" value="1"/>
</dbReference>
<protein>
    <recommendedName>
        <fullName evidence="1">Endonuclease GajA/Old nuclease/RecF-like AAA domain-containing protein</fullName>
    </recommendedName>
</protein>
<evidence type="ECO:0000313" key="3">
    <source>
        <dbReference type="Proteomes" id="UP000324575"/>
    </source>
</evidence>
<sequence length="434" mass="49190">MSNQNSVIFEIEKLGAIRNSSFELSPFMVFSGESGLGKSYTAFLVHYLYVLITGDRLNDFFKSKGYNYDELITKRNDRGVILSFGLNDLIRWIRNDALIYLRFILGNDKLDGSVNIKFSFLPDIIEYKCEEEAIGVGAEAEVYRRISLNGGPSLRLPSSNAWEIFPFKILLEHLLRINLCSNISETFMMPPSRGALVGLTARAQGLVSATAGMYSEFLSDMDKLSMPAKEQNREFTSPEVINVLKNEINRGTIERIDGKIHYFIKYGTDIPLSAAVSSIKELAPLSLLLNKYSIKNYSILFEEPEVHLHPQLQVKVADLIAAIINEGAHFQITTHSDYFIRRINDLIILHHIKTKTNKNEFEQICKKFGYNGLCALNPKLVGAYFMKQNEDGTVAIIKQNHENGIPYDSFHSVIEQVVINSMSLKEEYEQLTSK</sequence>